<evidence type="ECO:0000313" key="2">
    <source>
        <dbReference type="EMBL" id="GAA2341011.1"/>
    </source>
</evidence>
<evidence type="ECO:0000256" key="1">
    <source>
        <dbReference type="SAM" id="Phobius"/>
    </source>
</evidence>
<organism evidence="2 3">
    <name type="scientific">Saccharopolyspora halophila</name>
    <dbReference type="NCBI Taxonomy" id="405551"/>
    <lineage>
        <taxon>Bacteria</taxon>
        <taxon>Bacillati</taxon>
        <taxon>Actinomycetota</taxon>
        <taxon>Actinomycetes</taxon>
        <taxon>Pseudonocardiales</taxon>
        <taxon>Pseudonocardiaceae</taxon>
        <taxon>Saccharopolyspora</taxon>
    </lineage>
</organism>
<sequence>MTEPDESGRFLPEMMIAVPERQRRWTVLLRALLLIPHFIVVWALGIAANVVVFLGWWAALFLGRLPEWISGYLMLYIDYSTRVSASAMLLIDTYPTFVLSGPGEALRTEFHPGRLNRAAVLFRIILFIPAAIISSVVMAGWTALAFFLWLIVLVLGRTPRPIFDASAAALRYNFRANSYFSMLTGAYPKKLFGDERAEPNPPQVSYGTRPLVLSSGGRVLLIVFIVLGVLGLASSGAVSATQQPACAPHSDGYAYECTYA</sequence>
<evidence type="ECO:0000313" key="3">
    <source>
        <dbReference type="Proteomes" id="UP001501218"/>
    </source>
</evidence>
<dbReference type="RefSeq" id="WP_344128494.1">
    <property type="nucleotide sequence ID" value="NZ_BAAARA010000004.1"/>
</dbReference>
<dbReference type="InterPro" id="IPR025498">
    <property type="entry name" value="DUF4389"/>
</dbReference>
<feature type="transmembrane region" description="Helical" evidence="1">
    <location>
        <begin position="211"/>
        <end position="233"/>
    </location>
</feature>
<feature type="transmembrane region" description="Helical" evidence="1">
    <location>
        <begin position="120"/>
        <end position="151"/>
    </location>
</feature>
<keyword evidence="1" id="KW-1133">Transmembrane helix</keyword>
<protein>
    <recommendedName>
        <fullName evidence="4">DUF4389 domain-containing protein</fullName>
    </recommendedName>
</protein>
<accession>A0ABN3FZF2</accession>
<reference evidence="2 3" key="1">
    <citation type="journal article" date="2019" name="Int. J. Syst. Evol. Microbiol.">
        <title>The Global Catalogue of Microorganisms (GCM) 10K type strain sequencing project: providing services to taxonomists for standard genome sequencing and annotation.</title>
        <authorList>
            <consortium name="The Broad Institute Genomics Platform"/>
            <consortium name="The Broad Institute Genome Sequencing Center for Infectious Disease"/>
            <person name="Wu L."/>
            <person name="Ma J."/>
        </authorList>
    </citation>
    <scope>NUCLEOTIDE SEQUENCE [LARGE SCALE GENOMIC DNA]</scope>
    <source>
        <strain evidence="2 3">JCM 16221</strain>
    </source>
</reference>
<keyword evidence="1" id="KW-0812">Transmembrane</keyword>
<dbReference type="EMBL" id="BAAARA010000004">
    <property type="protein sequence ID" value="GAA2341011.1"/>
    <property type="molecule type" value="Genomic_DNA"/>
</dbReference>
<dbReference type="Proteomes" id="UP001501218">
    <property type="component" value="Unassembled WGS sequence"/>
</dbReference>
<keyword evidence="1" id="KW-0472">Membrane</keyword>
<keyword evidence="3" id="KW-1185">Reference proteome</keyword>
<evidence type="ECO:0008006" key="4">
    <source>
        <dbReference type="Google" id="ProtNLM"/>
    </source>
</evidence>
<dbReference type="Pfam" id="PF14333">
    <property type="entry name" value="DUF4389"/>
    <property type="match status" value="2"/>
</dbReference>
<comment type="caution">
    <text evidence="2">The sequence shown here is derived from an EMBL/GenBank/DDBJ whole genome shotgun (WGS) entry which is preliminary data.</text>
</comment>
<name>A0ABN3FZF2_9PSEU</name>
<feature type="transmembrane region" description="Helical" evidence="1">
    <location>
        <begin position="31"/>
        <end position="59"/>
    </location>
</feature>
<proteinExistence type="predicted"/>
<gene>
    <name evidence="2" type="ORF">GCM10009854_16830</name>
</gene>